<dbReference type="AlphaFoldDB" id="M7XAA2"/>
<sequence length="40" mass="4994">MKRFRDLPEIHREAFLKGIFKTEEACYTQVFVPFFERREK</sequence>
<name>M7XAA2_9BACT</name>
<reference evidence="1" key="1">
    <citation type="submission" date="2013-01" db="EMBL/GenBank/DDBJ databases">
        <title>Genome assembly of Mariniradius saccharolyticus AK6.</title>
        <authorList>
            <person name="Vaidya B."/>
            <person name="Khatri I."/>
            <person name="Tanuku N.R.S."/>
            <person name="Subramanian S."/>
            <person name="Pinnaka A."/>
        </authorList>
    </citation>
    <scope>NUCLEOTIDE SEQUENCE [LARGE SCALE GENOMIC DNA]</scope>
    <source>
        <strain evidence="1">AK6</strain>
    </source>
</reference>
<gene>
    <name evidence="1" type="ORF">C943_01778</name>
</gene>
<proteinExistence type="predicted"/>
<protein>
    <submittedName>
        <fullName evidence="1">Uncharacterized protein</fullName>
    </submittedName>
</protein>
<comment type="caution">
    <text evidence="1">The sequence shown here is derived from an EMBL/GenBank/DDBJ whole genome shotgun (WGS) entry which is preliminary data.</text>
</comment>
<accession>M7XAA2</accession>
<dbReference type="InParanoid" id="M7XAA2"/>
<evidence type="ECO:0000313" key="1">
    <source>
        <dbReference type="EMBL" id="EMS31819.1"/>
    </source>
</evidence>
<dbReference type="EMBL" id="AMZY02000017">
    <property type="protein sequence ID" value="EMS31819.1"/>
    <property type="molecule type" value="Genomic_DNA"/>
</dbReference>
<evidence type="ECO:0000313" key="2">
    <source>
        <dbReference type="Proteomes" id="UP000010953"/>
    </source>
</evidence>
<organism evidence="1 2">
    <name type="scientific">Mariniradius saccharolyticus AK6</name>
    <dbReference type="NCBI Taxonomy" id="1239962"/>
    <lineage>
        <taxon>Bacteria</taxon>
        <taxon>Pseudomonadati</taxon>
        <taxon>Bacteroidota</taxon>
        <taxon>Cytophagia</taxon>
        <taxon>Cytophagales</taxon>
        <taxon>Cyclobacteriaceae</taxon>
        <taxon>Mariniradius</taxon>
    </lineage>
</organism>
<keyword evidence="2" id="KW-1185">Reference proteome</keyword>
<dbReference type="Proteomes" id="UP000010953">
    <property type="component" value="Unassembled WGS sequence"/>
</dbReference>